<dbReference type="Proteomes" id="UP000032515">
    <property type="component" value="Unassembled WGS sequence"/>
</dbReference>
<comment type="caution">
    <text evidence="1">The sequence shown here is derived from an EMBL/GenBank/DDBJ whole genome shotgun (WGS) entry which is preliminary data.</text>
</comment>
<evidence type="ECO:0000313" key="1">
    <source>
        <dbReference type="EMBL" id="KIZ32950.1"/>
    </source>
</evidence>
<dbReference type="AlphaFoldDB" id="A0A0D7DXM6"/>
<gene>
    <name evidence="1" type="ORF">OO17_29235</name>
</gene>
<name>A0A0D7DXM6_RHOPL</name>
<sequence>AAKPPAPRRRAEPALSAGSREARFIEACLSRACDPPDNAAREQRLRQRLRDALAPFQSAASAAPDHERRLRRAFVAYAAHRGALRDLWIPLASRIEQVGILRCANCGATAVRSHADLSHLGVASRILINCNRCEITADRPESWELAADVDHNAIALRGALAKGGWGGMVSCASRWPVAPHYRRWPLDPRGQPARRLSLAGRDWPFPSQVSVIIARGLQICVLARTLRARIKEKPR</sequence>
<organism evidence="1 2">
    <name type="scientific">Rhodopseudomonas palustris</name>
    <dbReference type="NCBI Taxonomy" id="1076"/>
    <lineage>
        <taxon>Bacteria</taxon>
        <taxon>Pseudomonadati</taxon>
        <taxon>Pseudomonadota</taxon>
        <taxon>Alphaproteobacteria</taxon>
        <taxon>Hyphomicrobiales</taxon>
        <taxon>Nitrobacteraceae</taxon>
        <taxon>Rhodopseudomonas</taxon>
    </lineage>
</organism>
<dbReference type="EMBL" id="JXXE01000817">
    <property type="protein sequence ID" value="KIZ32950.1"/>
    <property type="molecule type" value="Genomic_DNA"/>
</dbReference>
<proteinExistence type="predicted"/>
<feature type="non-terminal residue" evidence="1">
    <location>
        <position position="1"/>
    </location>
</feature>
<accession>A0A0D7DXM6</accession>
<reference evidence="1 2" key="1">
    <citation type="submission" date="2014-11" db="EMBL/GenBank/DDBJ databases">
        <title>Genomics and ecophysiology of heterotrophic nitrogen fixing bacteria isolated from estuarine surface water.</title>
        <authorList>
            <person name="Bentzon-Tilia M."/>
            <person name="Severin I."/>
            <person name="Hansen L.H."/>
            <person name="Riemann L."/>
        </authorList>
    </citation>
    <scope>NUCLEOTIDE SEQUENCE [LARGE SCALE GENOMIC DNA]</scope>
    <source>
        <strain evidence="1 2">BAL398</strain>
    </source>
</reference>
<dbReference type="RefSeq" id="WP_044418862.1">
    <property type="nucleotide sequence ID" value="NZ_JXXE01000817.1"/>
</dbReference>
<dbReference type="PATRIC" id="fig|1076.23.peg.5318"/>
<protein>
    <submittedName>
        <fullName evidence="1">Uncharacterized protein</fullName>
    </submittedName>
</protein>
<evidence type="ECO:0000313" key="2">
    <source>
        <dbReference type="Proteomes" id="UP000032515"/>
    </source>
</evidence>